<organism evidence="1 2">
    <name type="scientific">Veiled chameleon serpentovirus A</name>
    <dbReference type="NCBI Taxonomy" id="2806429"/>
    <lineage>
        <taxon>Viruses</taxon>
        <taxon>Riboviria</taxon>
        <taxon>Orthornavirae</taxon>
        <taxon>Pisuviricota</taxon>
        <taxon>Pisoniviricetes</taxon>
        <taxon>Nidovirales</taxon>
        <taxon>Tornidovirineae</taxon>
        <taxon>Tobaniviridae</taxon>
        <taxon>Serpentovirinae</taxon>
        <taxon>Lyctovirus</taxon>
        <taxon>Chalatovirus</taxon>
        <taxon>Lyctovirus alpa</taxon>
    </lineage>
</organism>
<dbReference type="RefSeq" id="YP_010800884.1">
    <property type="nucleotide sequence ID" value="NC_076912.1"/>
</dbReference>
<evidence type="ECO:0000313" key="2">
    <source>
        <dbReference type="Proteomes" id="UP000829831"/>
    </source>
</evidence>
<keyword evidence="2" id="KW-1185">Reference proteome</keyword>
<dbReference type="GeneID" id="80539537"/>
<accession>A0AAE7P8K9</accession>
<dbReference type="EMBL" id="MT997160">
    <property type="protein sequence ID" value="QRC47055.1"/>
    <property type="molecule type" value="Viral_cRNA"/>
</dbReference>
<dbReference type="Proteomes" id="UP000829831">
    <property type="component" value="Segment"/>
</dbReference>
<reference evidence="1" key="1">
    <citation type="journal article" date="2020" name="Viruses">
        <title>Serpentovirus (Nidovirus) and Orthoreovirus Coinfection in Captive Veiled Chameleons (Chamaeleo calyptratus) with Respiratory Disease.</title>
        <authorList>
            <person name="Hoon-Hanks L.L."/>
            <person name="Stohr A.C."/>
            <person name="Anderson A.J."/>
            <person name="Evans D.E."/>
            <person name="Nevarez J.G."/>
            <person name="Diaz R.E."/>
            <person name="Rodgers C.P."/>
            <person name="Cross S.T."/>
            <person name="Steiner H.R."/>
            <person name="Parker R.R."/>
            <person name="Stenglein M.D."/>
        </authorList>
    </citation>
    <scope>NUCLEOTIDE SEQUENCE</scope>
    <source>
        <strain evidence="1">A</strain>
    </source>
</reference>
<evidence type="ECO:0000313" key="1">
    <source>
        <dbReference type="EMBL" id="QRC47055.1"/>
    </source>
</evidence>
<proteinExistence type="predicted"/>
<dbReference type="KEGG" id="vg:80539537"/>
<name>A0AAE7P8K9_9NIDO</name>
<sequence>MRQRPYASVERYAVIPSNNEGVSPQSRVLYMSKQYVPPIWRDCHHLQRRSVVFVQPGKLFYPSKGGFCLHQLFKVNPRGQLETKERPSMPCLSFSPPQGRFF</sequence>
<protein>
    <submittedName>
        <fullName evidence="1">Uncharacterized protein</fullName>
    </submittedName>
</protein>